<dbReference type="PANTHER" id="PTHR21581:SF6">
    <property type="entry name" value="TRAFFICKING PROTEIN PARTICLE COMPLEX SUBUNIT 12"/>
    <property type="match status" value="1"/>
</dbReference>
<dbReference type="EMBL" id="FQZY01000021">
    <property type="protein sequence ID" value="SHJ90104.1"/>
    <property type="molecule type" value="Genomic_DNA"/>
</dbReference>
<sequence length="323" mass="35102">MKCINKKKICVLTALVLTTGSLLGGCGQAKTYATDYEKTQYNKSLVKSDGFAKDLCVTNTNVELANYTTDENLHAAGLFDISNAQVLYGDRLFDQIYPASTTKVLTAYVALKYGNMDDIVTVSENAVNFDADAQVCGLEPGDKLTMYDLMNGLLLYSGNDAAIAIAEHVSGSVDAFVNQMNEEARALGATHTNFVNPHGLHEEDHYTTAYDLYLMFNACCKDQRFIDIISQTSYNANITNSAGELRTVVWEPTNYYSTGVTQMPDGVRVLGGKTGTTDEAGSCVILYNQDMTNAPYISVVMGADSKEQLYADTSELLTAGIVK</sequence>
<evidence type="ECO:0000313" key="13">
    <source>
        <dbReference type="Proteomes" id="UP000184301"/>
    </source>
</evidence>
<dbReference type="Proteomes" id="UP000184301">
    <property type="component" value="Unassembled WGS sequence"/>
</dbReference>
<evidence type="ECO:0000256" key="7">
    <source>
        <dbReference type="PIRSR" id="PIRSR618044-1"/>
    </source>
</evidence>
<evidence type="ECO:0000256" key="6">
    <source>
        <dbReference type="ARBA" id="ARBA00023316"/>
    </source>
</evidence>
<evidence type="ECO:0000256" key="10">
    <source>
        <dbReference type="SAM" id="SignalP"/>
    </source>
</evidence>
<keyword evidence="5" id="KW-0573">Peptidoglycan synthesis</keyword>
<feature type="active site" evidence="7">
    <location>
        <position position="157"/>
    </location>
</feature>
<dbReference type="Pfam" id="PF00768">
    <property type="entry name" value="Peptidase_S11"/>
    <property type="match status" value="1"/>
</dbReference>
<dbReference type="InterPro" id="IPR012338">
    <property type="entry name" value="Beta-lactam/transpept-like"/>
</dbReference>
<evidence type="ECO:0000256" key="2">
    <source>
        <dbReference type="ARBA" id="ARBA00022729"/>
    </source>
</evidence>
<keyword evidence="3" id="KW-0378">Hydrolase</keyword>
<feature type="domain" description="Peptidase S11 D-alanyl-D-alanine carboxypeptidase A N-terminal" evidence="11">
    <location>
        <begin position="76"/>
        <end position="304"/>
    </location>
</feature>
<gene>
    <name evidence="12" type="ORF">SAMN02745243_01692</name>
</gene>
<dbReference type="STRING" id="1121950.SAMN02745243_01692"/>
<dbReference type="GO" id="GO:0009002">
    <property type="term" value="F:serine-type D-Ala-D-Ala carboxypeptidase activity"/>
    <property type="evidence" value="ECO:0007669"/>
    <property type="project" value="InterPro"/>
</dbReference>
<protein>
    <submittedName>
        <fullName evidence="12">D-alanyl-D-alanine carboxypeptidase (Penicillin-binding protein 5/6)</fullName>
    </submittedName>
</protein>
<comment type="similarity">
    <text evidence="1 9">Belongs to the peptidase S11 family.</text>
</comment>
<keyword evidence="12" id="KW-0121">Carboxypeptidase</keyword>
<dbReference type="GO" id="GO:0008360">
    <property type="term" value="P:regulation of cell shape"/>
    <property type="evidence" value="ECO:0007669"/>
    <property type="project" value="UniProtKB-KW"/>
</dbReference>
<dbReference type="InterPro" id="IPR018044">
    <property type="entry name" value="Peptidase_S11"/>
</dbReference>
<keyword evidence="2 10" id="KW-0732">Signal</keyword>
<evidence type="ECO:0000256" key="3">
    <source>
        <dbReference type="ARBA" id="ARBA00022801"/>
    </source>
</evidence>
<keyword evidence="6" id="KW-0961">Cell wall biogenesis/degradation</keyword>
<dbReference type="AlphaFoldDB" id="A0A1M6N322"/>
<feature type="chain" id="PRO_5039158983" evidence="10">
    <location>
        <begin position="25"/>
        <end position="323"/>
    </location>
</feature>
<evidence type="ECO:0000256" key="4">
    <source>
        <dbReference type="ARBA" id="ARBA00022960"/>
    </source>
</evidence>
<evidence type="ECO:0000256" key="5">
    <source>
        <dbReference type="ARBA" id="ARBA00022984"/>
    </source>
</evidence>
<dbReference type="GO" id="GO:0006508">
    <property type="term" value="P:proteolysis"/>
    <property type="evidence" value="ECO:0007669"/>
    <property type="project" value="InterPro"/>
</dbReference>
<dbReference type="PANTHER" id="PTHR21581">
    <property type="entry name" value="D-ALANYL-D-ALANINE CARBOXYPEPTIDASE"/>
    <property type="match status" value="1"/>
</dbReference>
<dbReference type="PRINTS" id="PR00725">
    <property type="entry name" value="DADACBPTASE1"/>
</dbReference>
<feature type="binding site" evidence="8">
    <location>
        <position position="273"/>
    </location>
    <ligand>
        <name>substrate</name>
    </ligand>
</feature>
<feature type="active site" description="Acyl-ester intermediate" evidence="7">
    <location>
        <position position="100"/>
    </location>
</feature>
<dbReference type="PROSITE" id="PS51257">
    <property type="entry name" value="PROKAR_LIPOPROTEIN"/>
    <property type="match status" value="1"/>
</dbReference>
<dbReference type="RefSeq" id="WP_073108451.1">
    <property type="nucleotide sequence ID" value="NZ_FQZY01000021.1"/>
</dbReference>
<feature type="active site" description="Proton acceptor" evidence="7">
    <location>
        <position position="103"/>
    </location>
</feature>
<evidence type="ECO:0000256" key="1">
    <source>
        <dbReference type="ARBA" id="ARBA00007164"/>
    </source>
</evidence>
<keyword evidence="4" id="KW-0133">Cell shape</keyword>
<evidence type="ECO:0000313" key="12">
    <source>
        <dbReference type="EMBL" id="SHJ90104.1"/>
    </source>
</evidence>
<proteinExistence type="inferred from homology"/>
<keyword evidence="13" id="KW-1185">Reference proteome</keyword>
<name>A0A1M6N322_9FIRM</name>
<dbReference type="Gene3D" id="3.40.710.10">
    <property type="entry name" value="DD-peptidase/beta-lactamase superfamily"/>
    <property type="match status" value="1"/>
</dbReference>
<dbReference type="GO" id="GO:0009252">
    <property type="term" value="P:peptidoglycan biosynthetic process"/>
    <property type="evidence" value="ECO:0007669"/>
    <property type="project" value="UniProtKB-KW"/>
</dbReference>
<keyword evidence="12" id="KW-0645">Protease</keyword>
<dbReference type="InterPro" id="IPR001967">
    <property type="entry name" value="Peptidase_S11_N"/>
</dbReference>
<feature type="signal peptide" evidence="10">
    <location>
        <begin position="1"/>
        <end position="24"/>
    </location>
</feature>
<dbReference type="SUPFAM" id="SSF56601">
    <property type="entry name" value="beta-lactamase/transpeptidase-like"/>
    <property type="match status" value="1"/>
</dbReference>
<dbReference type="GO" id="GO:0071555">
    <property type="term" value="P:cell wall organization"/>
    <property type="evidence" value="ECO:0007669"/>
    <property type="project" value="UniProtKB-KW"/>
</dbReference>
<accession>A0A1M6N322</accession>
<reference evidence="12 13" key="1">
    <citation type="submission" date="2016-11" db="EMBL/GenBank/DDBJ databases">
        <authorList>
            <person name="Jaros S."/>
            <person name="Januszkiewicz K."/>
            <person name="Wedrychowicz H."/>
        </authorList>
    </citation>
    <scope>NUCLEOTIDE SEQUENCE [LARGE SCALE GENOMIC DNA]</scope>
    <source>
        <strain evidence="12 13">DSM 15480</strain>
    </source>
</reference>
<evidence type="ECO:0000259" key="11">
    <source>
        <dbReference type="Pfam" id="PF00768"/>
    </source>
</evidence>
<evidence type="ECO:0000256" key="9">
    <source>
        <dbReference type="RuleBase" id="RU004016"/>
    </source>
</evidence>
<evidence type="ECO:0000256" key="8">
    <source>
        <dbReference type="PIRSR" id="PIRSR618044-2"/>
    </source>
</evidence>
<organism evidence="12 13">
    <name type="scientific">Hespellia stercorisuis DSM 15480</name>
    <dbReference type="NCBI Taxonomy" id="1121950"/>
    <lineage>
        <taxon>Bacteria</taxon>
        <taxon>Bacillati</taxon>
        <taxon>Bacillota</taxon>
        <taxon>Clostridia</taxon>
        <taxon>Lachnospirales</taxon>
        <taxon>Lachnospiraceae</taxon>
        <taxon>Hespellia</taxon>
    </lineage>
</organism>